<evidence type="ECO:0000313" key="2">
    <source>
        <dbReference type="Proteomes" id="UP001432180"/>
    </source>
</evidence>
<evidence type="ECO:0000313" key="1">
    <source>
        <dbReference type="EMBL" id="WPL16528.1"/>
    </source>
</evidence>
<dbReference type="EMBL" id="CP121472">
    <property type="protein sequence ID" value="WPL16528.1"/>
    <property type="molecule type" value="Genomic_DNA"/>
</dbReference>
<gene>
    <name evidence="1" type="ORF">Thiowin_01486</name>
</gene>
<accession>A0ABZ0S8A9</accession>
<name>A0ABZ0S8A9_9GAMM</name>
<sequence>MDVLNELRALEKALASAPQSLEQMRQGNPLLWQELAWTPAQTRLWLRNLPDMQIQEQEQEPDNPSYCLGTKANAPVDLGDAIAKVVAELGRPVPIAQLRSKLPPGTVVTDPMLRAAIESHPVLMITGPMVRLANA</sequence>
<keyword evidence="2" id="KW-1185">Reference proteome</keyword>
<protein>
    <submittedName>
        <fullName evidence="1">Uncharacterized protein</fullName>
    </submittedName>
</protein>
<reference evidence="1 2" key="1">
    <citation type="journal article" date="2023" name="Microorganisms">
        <title>Thiorhodovibrio frisius and Trv. litoralis spp. nov., Two Novel Members from a Clade of Fastidious Purple Sulfur Bacteria That Exhibit Unique Red-Shifted Light-Harvesting Capabilities.</title>
        <authorList>
            <person name="Methner A."/>
            <person name="Kuzyk S.B."/>
            <person name="Petersen J."/>
            <person name="Bauer S."/>
            <person name="Brinkmann H."/>
            <person name="Sichau K."/>
            <person name="Wanner G."/>
            <person name="Wolf J."/>
            <person name="Neumann-Schaal M."/>
            <person name="Henke P."/>
            <person name="Tank M."/>
            <person name="Sproer C."/>
            <person name="Bunk B."/>
            <person name="Overmann J."/>
        </authorList>
    </citation>
    <scope>NUCLEOTIDE SEQUENCE [LARGE SCALE GENOMIC DNA]</scope>
    <source>
        <strain evidence="1 2">DSM 6702</strain>
    </source>
</reference>
<dbReference type="RefSeq" id="WP_328987076.1">
    <property type="nucleotide sequence ID" value="NZ_CP121472.1"/>
</dbReference>
<dbReference type="Proteomes" id="UP001432180">
    <property type="component" value="Chromosome"/>
</dbReference>
<proteinExistence type="predicted"/>
<organism evidence="1 2">
    <name type="scientific">Thiorhodovibrio winogradskyi</name>
    <dbReference type="NCBI Taxonomy" id="77007"/>
    <lineage>
        <taxon>Bacteria</taxon>
        <taxon>Pseudomonadati</taxon>
        <taxon>Pseudomonadota</taxon>
        <taxon>Gammaproteobacteria</taxon>
        <taxon>Chromatiales</taxon>
        <taxon>Chromatiaceae</taxon>
        <taxon>Thiorhodovibrio</taxon>
    </lineage>
</organism>